<keyword evidence="2" id="KW-1185">Reference proteome</keyword>
<dbReference type="Pfam" id="PF07366">
    <property type="entry name" value="SnoaL"/>
    <property type="match status" value="1"/>
</dbReference>
<dbReference type="InterPro" id="IPR032710">
    <property type="entry name" value="NTF2-like_dom_sf"/>
</dbReference>
<dbReference type="PANTHER" id="PTHR38436">
    <property type="entry name" value="POLYKETIDE CYCLASE SNOAL-LIKE DOMAIN"/>
    <property type="match status" value="1"/>
</dbReference>
<dbReference type="InterPro" id="IPR009959">
    <property type="entry name" value="Cyclase_SnoaL-like"/>
</dbReference>
<reference evidence="1 2" key="1">
    <citation type="submission" date="2020-04" db="EMBL/GenBank/DDBJ databases">
        <title>Donghicola sp., a member of the Rhodobacteraceae family isolated from mangrove forest in Thailand.</title>
        <authorList>
            <person name="Charoenyingcharoen P."/>
            <person name="Yukphan P."/>
        </authorList>
    </citation>
    <scope>NUCLEOTIDE SEQUENCE [LARGE SCALE GENOMIC DNA]</scope>
    <source>
        <strain evidence="1 2">C2-DW-16</strain>
    </source>
</reference>
<gene>
    <name evidence="1" type="ORF">HJ526_07435</name>
</gene>
<protein>
    <submittedName>
        <fullName evidence="1">SnoaL-like domain-containing protein</fullName>
    </submittedName>
</protein>
<dbReference type="RefSeq" id="WP_176853661.1">
    <property type="nucleotide sequence ID" value="NZ_JABCJD010000003.1"/>
</dbReference>
<accession>A0ABX2PDH5</accession>
<dbReference type="PANTHER" id="PTHR38436:SF1">
    <property type="entry name" value="ESTER CYCLASE"/>
    <property type="match status" value="1"/>
</dbReference>
<dbReference type="Gene3D" id="3.10.450.50">
    <property type="match status" value="1"/>
</dbReference>
<sequence length="142" mass="15468">MTRDEILVAYSGYIACLNAQDWPNLENYVSDEASYNGTLIGLDGYRAMLIGDFKAIPDLQFHMVQVMCDPPVIAARLAFDCTPVGDLFDLPVNGKRVQFSENVFYEFAGGKIRNVWSVIDKAAIAAQLCTGAPSAPAQEPSA</sequence>
<evidence type="ECO:0000313" key="2">
    <source>
        <dbReference type="Proteomes" id="UP000523601"/>
    </source>
</evidence>
<dbReference type="Proteomes" id="UP000523601">
    <property type="component" value="Unassembled WGS sequence"/>
</dbReference>
<proteinExistence type="predicted"/>
<organism evidence="1 2">
    <name type="scientific">Donghicola mangrovi</name>
    <dbReference type="NCBI Taxonomy" id="2729614"/>
    <lineage>
        <taxon>Bacteria</taxon>
        <taxon>Pseudomonadati</taxon>
        <taxon>Pseudomonadota</taxon>
        <taxon>Alphaproteobacteria</taxon>
        <taxon>Rhodobacterales</taxon>
        <taxon>Roseobacteraceae</taxon>
        <taxon>Donghicola</taxon>
    </lineage>
</organism>
<comment type="caution">
    <text evidence="1">The sequence shown here is derived from an EMBL/GenBank/DDBJ whole genome shotgun (WGS) entry which is preliminary data.</text>
</comment>
<dbReference type="SUPFAM" id="SSF54427">
    <property type="entry name" value="NTF2-like"/>
    <property type="match status" value="1"/>
</dbReference>
<dbReference type="EMBL" id="JABCJD010000003">
    <property type="protein sequence ID" value="NVO27245.1"/>
    <property type="molecule type" value="Genomic_DNA"/>
</dbReference>
<name>A0ABX2PDH5_9RHOB</name>
<evidence type="ECO:0000313" key="1">
    <source>
        <dbReference type="EMBL" id="NVO27245.1"/>
    </source>
</evidence>